<reference evidence="1" key="1">
    <citation type="submission" date="2006-03" db="EMBL/GenBank/DDBJ databases">
        <title>Complete sequence of Rhodopseudomonas palustris BisB18.</title>
        <authorList>
            <consortium name="US DOE Joint Genome Institute"/>
            <person name="Copeland A."/>
            <person name="Lucas S."/>
            <person name="Lapidus A."/>
            <person name="Barry K."/>
            <person name="Detter J.C."/>
            <person name="Glavina del Rio T."/>
            <person name="Hammon N."/>
            <person name="Israni S."/>
            <person name="Dalin E."/>
            <person name="Tice H."/>
            <person name="Pitluck S."/>
            <person name="Chain P."/>
            <person name="Malfatti S."/>
            <person name="Shin M."/>
            <person name="Vergez L."/>
            <person name="Schmutz J."/>
            <person name="Larimer F."/>
            <person name="Land M."/>
            <person name="Hauser L."/>
            <person name="Pelletier D.A."/>
            <person name="Kyrpides N."/>
            <person name="Anderson I."/>
            <person name="Oda Y."/>
            <person name="Harwood C.S."/>
            <person name="Richardson P."/>
        </authorList>
    </citation>
    <scope>NUCLEOTIDE SEQUENCE [LARGE SCALE GENOMIC DNA]</scope>
    <source>
        <strain evidence="1">BisB18</strain>
    </source>
</reference>
<gene>
    <name evidence="1" type="ordered locus">RPC_1551</name>
</gene>
<dbReference type="HOGENOM" id="CLU_2331831_0_0_5"/>
<evidence type="ECO:0000313" key="1">
    <source>
        <dbReference type="EMBL" id="ABD87113.1"/>
    </source>
</evidence>
<organism evidence="1">
    <name type="scientific">Rhodopseudomonas palustris (strain BisB18)</name>
    <dbReference type="NCBI Taxonomy" id="316056"/>
    <lineage>
        <taxon>Bacteria</taxon>
        <taxon>Pseudomonadati</taxon>
        <taxon>Pseudomonadota</taxon>
        <taxon>Alphaproteobacteria</taxon>
        <taxon>Hyphomicrobiales</taxon>
        <taxon>Nitrobacteraceae</taxon>
        <taxon>Rhodopseudomonas</taxon>
    </lineage>
</organism>
<dbReference type="EMBL" id="CP000301">
    <property type="protein sequence ID" value="ABD87113.1"/>
    <property type="molecule type" value="Genomic_DNA"/>
</dbReference>
<dbReference type="eggNOG" id="ENOG5031NUZ">
    <property type="taxonomic scope" value="Bacteria"/>
</dbReference>
<name>Q218S3_RHOPB</name>
<protein>
    <submittedName>
        <fullName evidence="1">Uncharacterized protein</fullName>
    </submittedName>
</protein>
<sequence length="98" mass="10341">MTGAAACGRDSQTIPIDGGRRLPQEYRPFALLGAVMTFHIKAVDTSGIVSLHRETADAAAKKATELLADGCWDVEIVTPDGQVIPTDGLERFSAELGA</sequence>
<accession>Q218S3</accession>
<dbReference type="AlphaFoldDB" id="Q218S3"/>
<dbReference type="KEGG" id="rpc:RPC_1551"/>
<proteinExistence type="predicted"/>